<dbReference type="RefSeq" id="WP_252441235.1">
    <property type="nucleotide sequence ID" value="NZ_JAGSOV010000044.1"/>
</dbReference>
<evidence type="ECO:0000313" key="3">
    <source>
        <dbReference type="Proteomes" id="UP001165283"/>
    </source>
</evidence>
<dbReference type="InterPro" id="IPR009061">
    <property type="entry name" value="DNA-bd_dom_put_sf"/>
</dbReference>
<sequence length="70" mass="8220">MSSARKRLLTTGELAKALSLSDRTLQRYRKEGWIKPALVTPTGHARWDEDEVREQMAEMYRRSREQDPES</sequence>
<organism evidence="2 3">
    <name type="scientific">Pseudonocardia humida</name>
    <dbReference type="NCBI Taxonomy" id="2800819"/>
    <lineage>
        <taxon>Bacteria</taxon>
        <taxon>Bacillati</taxon>
        <taxon>Actinomycetota</taxon>
        <taxon>Actinomycetes</taxon>
        <taxon>Pseudonocardiales</taxon>
        <taxon>Pseudonocardiaceae</taxon>
        <taxon>Pseudonocardia</taxon>
    </lineage>
</organism>
<comment type="caution">
    <text evidence="2">The sequence shown here is derived from an EMBL/GenBank/DDBJ whole genome shotgun (WGS) entry which is preliminary data.</text>
</comment>
<dbReference type="InterPro" id="IPR000551">
    <property type="entry name" value="MerR-type_HTH_dom"/>
</dbReference>
<dbReference type="Proteomes" id="UP001165283">
    <property type="component" value="Unassembled WGS sequence"/>
</dbReference>
<dbReference type="Pfam" id="PF00376">
    <property type="entry name" value="MerR"/>
    <property type="match status" value="1"/>
</dbReference>
<protein>
    <submittedName>
        <fullName evidence="2">MerR family transcriptional regulator</fullName>
    </submittedName>
</protein>
<reference evidence="2" key="1">
    <citation type="submission" date="2021-04" db="EMBL/GenBank/DDBJ databases">
        <title>Pseudonocardia sp. nov., isolated from sandy soil of mangrove forest.</title>
        <authorList>
            <person name="Zan Z."/>
            <person name="Huang R."/>
            <person name="Liu W."/>
        </authorList>
    </citation>
    <scope>NUCLEOTIDE SEQUENCE</scope>
    <source>
        <strain evidence="2">S2-4</strain>
    </source>
</reference>
<feature type="domain" description="HTH merR-type" evidence="1">
    <location>
        <begin position="10"/>
        <end position="46"/>
    </location>
</feature>
<keyword evidence="3" id="KW-1185">Reference proteome</keyword>
<name>A0ABT1A3N3_9PSEU</name>
<evidence type="ECO:0000259" key="1">
    <source>
        <dbReference type="Pfam" id="PF00376"/>
    </source>
</evidence>
<evidence type="ECO:0000313" key="2">
    <source>
        <dbReference type="EMBL" id="MCO1657593.1"/>
    </source>
</evidence>
<accession>A0ABT1A3N3</accession>
<dbReference type="EMBL" id="JAGSOV010000044">
    <property type="protein sequence ID" value="MCO1657593.1"/>
    <property type="molecule type" value="Genomic_DNA"/>
</dbReference>
<dbReference type="SUPFAM" id="SSF46955">
    <property type="entry name" value="Putative DNA-binding domain"/>
    <property type="match status" value="1"/>
</dbReference>
<dbReference type="Gene3D" id="1.10.1660.10">
    <property type="match status" value="1"/>
</dbReference>
<proteinExistence type="predicted"/>
<gene>
    <name evidence="2" type="ORF">KDL28_21270</name>
</gene>